<keyword evidence="2" id="KW-1185">Reference proteome</keyword>
<dbReference type="InterPro" id="IPR025255">
    <property type="entry name" value="DUF4202"/>
</dbReference>
<evidence type="ECO:0000313" key="1">
    <source>
        <dbReference type="EMBL" id="ANF56785.1"/>
    </source>
</evidence>
<dbReference type="Pfam" id="PF13875">
    <property type="entry name" value="DUF4202"/>
    <property type="match status" value="1"/>
</dbReference>
<gene>
    <name evidence="1" type="ORF">A5892_04305</name>
</gene>
<dbReference type="RefSeq" id="WP_064121753.1">
    <property type="nucleotide sequence ID" value="NZ_CP015243.1"/>
</dbReference>
<dbReference type="STRING" id="376489.A5892_04305"/>
<dbReference type="PANTHER" id="PTHR41729:SF1">
    <property type="entry name" value="GLUTAMYL-TRNA SYNTHETASE"/>
    <property type="match status" value="1"/>
</dbReference>
<name>A0A172YCR1_9GAMM</name>
<dbReference type="Proteomes" id="UP000077875">
    <property type="component" value="Chromosome"/>
</dbReference>
<dbReference type="PANTHER" id="PTHR41729">
    <property type="entry name" value="GLUTAMYL-TRNA SYNTHETASE"/>
    <property type="match status" value="1"/>
</dbReference>
<protein>
    <recommendedName>
        <fullName evidence="3">Glutamyl-tRNA synthetase</fullName>
    </recommendedName>
</protein>
<sequence>MTDPRFVDALRRIDAVHAEDPRTDHDGERALPFELLYAERMSAWLARVAPEASIPLQLAVRAQHLRRWALPRDSYPIDRAGYHAWRSELKQRQAELAARLVEEAGFEPSTAQRVAALVRKEKLKRDPETQALEDTTCLVFLAYYFDDFANEHDDDKLVDILAKTWRKMSPHGQRLTAELPLSPRAKALIERALGV</sequence>
<organism evidence="1 2">
    <name type="scientific">Halotalea alkalilenta</name>
    <dbReference type="NCBI Taxonomy" id="376489"/>
    <lineage>
        <taxon>Bacteria</taxon>
        <taxon>Pseudomonadati</taxon>
        <taxon>Pseudomonadota</taxon>
        <taxon>Gammaproteobacteria</taxon>
        <taxon>Oceanospirillales</taxon>
        <taxon>Halomonadaceae</taxon>
        <taxon>Halotalea</taxon>
    </lineage>
</organism>
<dbReference type="AlphaFoldDB" id="A0A172YCR1"/>
<reference evidence="1 2" key="1">
    <citation type="submission" date="2016-04" db="EMBL/GenBank/DDBJ databases">
        <title>Complete Genome Sequence of Halotalea alkalilenta IHB B 13600.</title>
        <authorList>
            <person name="Swarnkar M.K."/>
            <person name="Sharma A."/>
            <person name="Kaushal K."/>
            <person name="Soni R."/>
            <person name="Rana S."/>
            <person name="Singh A.K."/>
            <person name="Gulati A."/>
        </authorList>
    </citation>
    <scope>NUCLEOTIDE SEQUENCE [LARGE SCALE GENOMIC DNA]</scope>
    <source>
        <strain evidence="1 2">IHB B 13600</strain>
    </source>
</reference>
<evidence type="ECO:0000313" key="2">
    <source>
        <dbReference type="Proteomes" id="UP000077875"/>
    </source>
</evidence>
<proteinExistence type="predicted"/>
<accession>A0A172YCR1</accession>
<dbReference type="EMBL" id="CP015243">
    <property type="protein sequence ID" value="ANF56785.1"/>
    <property type="molecule type" value="Genomic_DNA"/>
</dbReference>
<evidence type="ECO:0008006" key="3">
    <source>
        <dbReference type="Google" id="ProtNLM"/>
    </source>
</evidence>
<dbReference type="KEGG" id="haa:A5892_04305"/>